<protein>
    <recommendedName>
        <fullName evidence="4">ABC-2 family transporter protein</fullName>
    </recommendedName>
</protein>
<keyword evidence="1" id="KW-1133">Transmembrane helix</keyword>
<proteinExistence type="predicted"/>
<evidence type="ECO:0000313" key="3">
    <source>
        <dbReference type="Proteomes" id="UP001208131"/>
    </source>
</evidence>
<comment type="caution">
    <text evidence="2">The sequence shown here is derived from an EMBL/GenBank/DDBJ whole genome shotgun (WGS) entry which is preliminary data.</text>
</comment>
<evidence type="ECO:0000256" key="1">
    <source>
        <dbReference type="SAM" id="Phobius"/>
    </source>
</evidence>
<feature type="transmembrane region" description="Helical" evidence="1">
    <location>
        <begin position="229"/>
        <end position="253"/>
    </location>
</feature>
<evidence type="ECO:0000313" key="2">
    <source>
        <dbReference type="EMBL" id="MCU6705605.1"/>
    </source>
</evidence>
<keyword evidence="1" id="KW-0812">Transmembrane</keyword>
<name>A0AAE3IGS3_9FIRM</name>
<feature type="transmembrane region" description="Helical" evidence="1">
    <location>
        <begin position="55"/>
        <end position="81"/>
    </location>
</feature>
<feature type="transmembrane region" description="Helical" evidence="1">
    <location>
        <begin position="113"/>
        <end position="137"/>
    </location>
</feature>
<gene>
    <name evidence="2" type="ORF">OCV57_06655</name>
</gene>
<sequence length="261" mass="30534">MVKCELMRIFKSTKGRLIILLMFLLPLIDFIQHIYNDIILFGSFDPENHPAFTSFLSGSTMGHFTQILLSFILPLYFLLLYADSYTTDRNSGYLKCLIMRVGKKEYYKTKFKIAAIVPSVIMFFSLLLNFLLCIIFFHSGSSFGGMEEYYHDMNKWFIFGYNHPYIYYFIYIITYCFVCGLCSVLGLCFSIIFRNHYIAYPVSFFVWIIQAIFPYGVGNSIQPFTEYGFNHYLSGLIIFSATVLMVFIVTYFMGLRNKDEI</sequence>
<feature type="transmembrane region" description="Helical" evidence="1">
    <location>
        <begin position="197"/>
        <end position="217"/>
    </location>
</feature>
<keyword evidence="1" id="KW-0472">Membrane</keyword>
<feature type="transmembrane region" description="Helical" evidence="1">
    <location>
        <begin position="165"/>
        <end position="190"/>
    </location>
</feature>
<keyword evidence="3" id="KW-1185">Reference proteome</keyword>
<accession>A0AAE3IGS3</accession>
<dbReference type="EMBL" id="JAOQJZ010000005">
    <property type="protein sequence ID" value="MCU6705605.1"/>
    <property type="molecule type" value="Genomic_DNA"/>
</dbReference>
<dbReference type="RefSeq" id="WP_267300897.1">
    <property type="nucleotide sequence ID" value="NZ_JAOQJZ010000005.1"/>
</dbReference>
<organism evidence="2 3">
    <name type="scientific">Hominimerdicola aceti</name>
    <dbReference type="NCBI Taxonomy" id="2981726"/>
    <lineage>
        <taxon>Bacteria</taxon>
        <taxon>Bacillati</taxon>
        <taxon>Bacillota</taxon>
        <taxon>Clostridia</taxon>
        <taxon>Eubacteriales</taxon>
        <taxon>Oscillospiraceae</taxon>
        <taxon>Hominimerdicola</taxon>
    </lineage>
</organism>
<dbReference type="Proteomes" id="UP001208131">
    <property type="component" value="Unassembled WGS sequence"/>
</dbReference>
<reference evidence="2 3" key="1">
    <citation type="journal article" date="2021" name="ISME Commun">
        <title>Automated analysis of genomic sequences facilitates high-throughput and comprehensive description of bacteria.</title>
        <authorList>
            <person name="Hitch T.C.A."/>
        </authorList>
    </citation>
    <scope>NUCLEOTIDE SEQUENCE [LARGE SCALE GENOMIC DNA]</scope>
    <source>
        <strain evidence="2 3">Sanger_31</strain>
    </source>
</reference>
<feature type="transmembrane region" description="Helical" evidence="1">
    <location>
        <begin position="17"/>
        <end position="35"/>
    </location>
</feature>
<dbReference type="AlphaFoldDB" id="A0AAE3IGS3"/>
<evidence type="ECO:0008006" key="4">
    <source>
        <dbReference type="Google" id="ProtNLM"/>
    </source>
</evidence>